<gene>
    <name evidence="4" type="ORF">SELMODRAFT_430645</name>
</gene>
<dbReference type="KEGG" id="smo:SELMODRAFT_430645"/>
<reference evidence="4 5" key="1">
    <citation type="journal article" date="2011" name="Science">
        <title>The Selaginella genome identifies genetic changes associated with the evolution of vascular plants.</title>
        <authorList>
            <person name="Banks J.A."/>
            <person name="Nishiyama T."/>
            <person name="Hasebe M."/>
            <person name="Bowman J.L."/>
            <person name="Gribskov M."/>
            <person name="dePamphilis C."/>
            <person name="Albert V.A."/>
            <person name="Aono N."/>
            <person name="Aoyama T."/>
            <person name="Ambrose B.A."/>
            <person name="Ashton N.W."/>
            <person name="Axtell M.J."/>
            <person name="Barker E."/>
            <person name="Barker M.S."/>
            <person name="Bennetzen J.L."/>
            <person name="Bonawitz N.D."/>
            <person name="Chapple C."/>
            <person name="Cheng C."/>
            <person name="Correa L.G."/>
            <person name="Dacre M."/>
            <person name="DeBarry J."/>
            <person name="Dreyer I."/>
            <person name="Elias M."/>
            <person name="Engstrom E.M."/>
            <person name="Estelle M."/>
            <person name="Feng L."/>
            <person name="Finet C."/>
            <person name="Floyd S.K."/>
            <person name="Frommer W.B."/>
            <person name="Fujita T."/>
            <person name="Gramzow L."/>
            <person name="Gutensohn M."/>
            <person name="Harholt J."/>
            <person name="Hattori M."/>
            <person name="Heyl A."/>
            <person name="Hirai T."/>
            <person name="Hiwatashi Y."/>
            <person name="Ishikawa M."/>
            <person name="Iwata M."/>
            <person name="Karol K.G."/>
            <person name="Koehler B."/>
            <person name="Kolukisaoglu U."/>
            <person name="Kubo M."/>
            <person name="Kurata T."/>
            <person name="Lalonde S."/>
            <person name="Li K."/>
            <person name="Li Y."/>
            <person name="Litt A."/>
            <person name="Lyons E."/>
            <person name="Manning G."/>
            <person name="Maruyama T."/>
            <person name="Michael T.P."/>
            <person name="Mikami K."/>
            <person name="Miyazaki S."/>
            <person name="Morinaga S."/>
            <person name="Murata T."/>
            <person name="Mueller-Roeber B."/>
            <person name="Nelson D.R."/>
            <person name="Obara M."/>
            <person name="Oguri Y."/>
            <person name="Olmstead R.G."/>
            <person name="Onodera N."/>
            <person name="Petersen B.L."/>
            <person name="Pils B."/>
            <person name="Prigge M."/>
            <person name="Rensing S.A."/>
            <person name="Riano-Pachon D.M."/>
            <person name="Roberts A.W."/>
            <person name="Sato Y."/>
            <person name="Scheller H.V."/>
            <person name="Schulz B."/>
            <person name="Schulz C."/>
            <person name="Shakirov E.V."/>
            <person name="Shibagaki N."/>
            <person name="Shinohara N."/>
            <person name="Shippen D.E."/>
            <person name="Soerensen I."/>
            <person name="Sotooka R."/>
            <person name="Sugimoto N."/>
            <person name="Sugita M."/>
            <person name="Sumikawa N."/>
            <person name="Tanurdzic M."/>
            <person name="Theissen G."/>
            <person name="Ulvskov P."/>
            <person name="Wakazuki S."/>
            <person name="Weng J.K."/>
            <person name="Willats W.W."/>
            <person name="Wipf D."/>
            <person name="Wolf P.G."/>
            <person name="Yang L."/>
            <person name="Zimmer A.D."/>
            <person name="Zhu Q."/>
            <person name="Mitros T."/>
            <person name="Hellsten U."/>
            <person name="Loque D."/>
            <person name="Otillar R."/>
            <person name="Salamov A."/>
            <person name="Schmutz J."/>
            <person name="Shapiro H."/>
            <person name="Lindquist E."/>
            <person name="Lucas S."/>
            <person name="Rokhsar D."/>
            <person name="Grigoriev I.V."/>
        </authorList>
    </citation>
    <scope>NUCLEOTIDE SEQUENCE [LARGE SCALE GENOMIC DNA]</scope>
</reference>
<dbReference type="HOGENOM" id="CLU_1017071_0_0_1"/>
<evidence type="ECO:0000256" key="2">
    <source>
        <dbReference type="SAM" id="MobiDB-lite"/>
    </source>
</evidence>
<dbReference type="InterPro" id="IPR004953">
    <property type="entry name" value="EB1_C"/>
</dbReference>
<name>D8TA20_SELML</name>
<dbReference type="EMBL" id="GL377700">
    <property type="protein sequence ID" value="EFJ06495.1"/>
    <property type="molecule type" value="Genomic_DNA"/>
</dbReference>
<feature type="compositionally biased region" description="Basic residues" evidence="2">
    <location>
        <begin position="153"/>
        <end position="163"/>
    </location>
</feature>
<dbReference type="GO" id="GO:0008017">
    <property type="term" value="F:microtubule binding"/>
    <property type="evidence" value="ECO:0007669"/>
    <property type="project" value="InterPro"/>
</dbReference>
<sequence>MQYMKLSMLDKDGNLEDGSVEEQLAFVKEVEKSEDAPRYSNLSIRIIESLFVNDMVVPPVAEEQQRRSQSSTGSGSGRLMVPAVGTGAPSWRDGLLEEVLEDFQEVSVKPTVSLKMERRPVASPRRNAGRGIVLHRPSPQRRSRGDGNVWKLGRGKINNKSRGGKGEAAGVAIVASDCPPASMQNECFDENAVQQQAVLESLASYLEGELLVRLQSYAELLAEVDVLNKERLFYYGKLTRMEKVCERAQPYASSVPMVECMLKILAAMTDSPEK</sequence>
<dbReference type="AlphaFoldDB" id="D8TA20"/>
<dbReference type="GO" id="GO:0005874">
    <property type="term" value="C:microtubule"/>
    <property type="evidence" value="ECO:0007669"/>
    <property type="project" value="UniProtKB-KW"/>
</dbReference>
<feature type="domain" description="EB1 C-terminal" evidence="3">
    <location>
        <begin position="202"/>
        <end position="274"/>
    </location>
</feature>
<accession>D8TA20</accession>
<feature type="region of interest" description="Disordered" evidence="2">
    <location>
        <begin position="131"/>
        <end position="164"/>
    </location>
</feature>
<dbReference type="PROSITE" id="PS51230">
    <property type="entry name" value="EB1_C"/>
    <property type="match status" value="1"/>
</dbReference>
<dbReference type="Gramene" id="EFJ06495">
    <property type="protein sequence ID" value="EFJ06495"/>
    <property type="gene ID" value="SELMODRAFT_430645"/>
</dbReference>
<evidence type="ECO:0000313" key="5">
    <source>
        <dbReference type="Proteomes" id="UP000001514"/>
    </source>
</evidence>
<evidence type="ECO:0000313" key="4">
    <source>
        <dbReference type="EMBL" id="EFJ06495.1"/>
    </source>
</evidence>
<dbReference type="InterPro" id="IPR036133">
    <property type="entry name" value="EB1_C_sf"/>
</dbReference>
<evidence type="ECO:0000259" key="3">
    <source>
        <dbReference type="PROSITE" id="PS51230"/>
    </source>
</evidence>
<feature type="region of interest" description="Disordered" evidence="2">
    <location>
        <begin position="61"/>
        <end position="84"/>
    </location>
</feature>
<keyword evidence="1" id="KW-0493">Microtubule</keyword>
<dbReference type="InParanoid" id="D8TA20"/>
<proteinExistence type="predicted"/>
<dbReference type="Proteomes" id="UP000001514">
    <property type="component" value="Unassembled WGS sequence"/>
</dbReference>
<dbReference type="SUPFAM" id="SSF140612">
    <property type="entry name" value="EB1 dimerisation domain-like"/>
    <property type="match status" value="1"/>
</dbReference>
<evidence type="ECO:0000256" key="1">
    <source>
        <dbReference type="PROSITE-ProRule" id="PRU00576"/>
    </source>
</evidence>
<keyword evidence="5" id="KW-1185">Reference proteome</keyword>
<protein>
    <recommendedName>
        <fullName evidence="3">EB1 C-terminal domain-containing protein</fullName>
    </recommendedName>
</protein>
<dbReference type="Gene3D" id="1.20.5.1430">
    <property type="match status" value="1"/>
</dbReference>
<organism evidence="5">
    <name type="scientific">Selaginella moellendorffii</name>
    <name type="common">Spikemoss</name>
    <dbReference type="NCBI Taxonomy" id="88036"/>
    <lineage>
        <taxon>Eukaryota</taxon>
        <taxon>Viridiplantae</taxon>
        <taxon>Streptophyta</taxon>
        <taxon>Embryophyta</taxon>
        <taxon>Tracheophyta</taxon>
        <taxon>Lycopodiopsida</taxon>
        <taxon>Selaginellales</taxon>
        <taxon>Selaginellaceae</taxon>
        <taxon>Selaginella</taxon>
    </lineage>
</organism>